<organism evidence="3 4">
    <name type="scientific">Penicillium thymicola</name>
    <dbReference type="NCBI Taxonomy" id="293382"/>
    <lineage>
        <taxon>Eukaryota</taxon>
        <taxon>Fungi</taxon>
        <taxon>Dikarya</taxon>
        <taxon>Ascomycota</taxon>
        <taxon>Pezizomycotina</taxon>
        <taxon>Eurotiomycetes</taxon>
        <taxon>Eurotiomycetidae</taxon>
        <taxon>Eurotiales</taxon>
        <taxon>Aspergillaceae</taxon>
        <taxon>Penicillium</taxon>
    </lineage>
</organism>
<evidence type="ECO:0000256" key="1">
    <source>
        <dbReference type="SAM" id="Phobius"/>
    </source>
</evidence>
<keyword evidence="1" id="KW-1133">Transmembrane helix</keyword>
<dbReference type="PROSITE" id="PS00028">
    <property type="entry name" value="ZINC_FINGER_C2H2_1"/>
    <property type="match status" value="1"/>
</dbReference>
<comment type="caution">
    <text evidence="3">The sequence shown here is derived from an EMBL/GenBank/DDBJ whole genome shotgun (WGS) entry which is preliminary data.</text>
</comment>
<dbReference type="InterPro" id="IPR013087">
    <property type="entry name" value="Znf_C2H2_type"/>
</dbReference>
<evidence type="ECO:0000259" key="2">
    <source>
        <dbReference type="PROSITE" id="PS00028"/>
    </source>
</evidence>
<name>A0AAI9T5R5_PENTH</name>
<keyword evidence="1" id="KW-0472">Membrane</keyword>
<evidence type="ECO:0000313" key="4">
    <source>
        <dbReference type="Proteomes" id="UP001227192"/>
    </source>
</evidence>
<keyword evidence="1" id="KW-0812">Transmembrane</keyword>
<protein>
    <recommendedName>
        <fullName evidence="2">C2H2-type domain-containing protein</fullName>
    </recommendedName>
</protein>
<accession>A0AAI9T5R5</accession>
<reference evidence="3" key="2">
    <citation type="journal article" date="2016" name="Fungal Biol.">
        <title>Ochratoxin A production by Penicillium thymicola.</title>
        <authorList>
            <person name="Nguyen H.D.T."/>
            <person name="McMullin D.R."/>
            <person name="Ponomareva E."/>
            <person name="Riley R."/>
            <person name="Pomraning K.R."/>
            <person name="Baker S.E."/>
            <person name="Seifert K.A."/>
        </authorList>
    </citation>
    <scope>NUCLEOTIDE SEQUENCE</scope>
    <source>
        <strain evidence="3">DAOM 180753</strain>
    </source>
</reference>
<dbReference type="EMBL" id="LACB01000865">
    <property type="protein sequence ID" value="KAJ9481207.1"/>
    <property type="molecule type" value="Genomic_DNA"/>
</dbReference>
<feature type="transmembrane region" description="Helical" evidence="1">
    <location>
        <begin position="116"/>
        <end position="136"/>
    </location>
</feature>
<gene>
    <name evidence="3" type="ORF">VN97_g12286</name>
</gene>
<reference evidence="3" key="1">
    <citation type="submission" date="2015-06" db="EMBL/GenBank/DDBJ databases">
        <authorList>
            <person name="Nguyen H."/>
        </authorList>
    </citation>
    <scope>NUCLEOTIDE SEQUENCE</scope>
    <source>
        <strain evidence="3">DAOM 180753</strain>
    </source>
</reference>
<dbReference type="AlphaFoldDB" id="A0AAI9T5R5"/>
<feature type="domain" description="C2H2-type" evidence="2">
    <location>
        <begin position="4"/>
        <end position="26"/>
    </location>
</feature>
<sequence length="137" mass="15909">MFECSTCTEEFWDGDDCHDHMDYKGHWIECETCNQHMNAIQHWAPTFECETCTNLLQSTRRQQPHEREGSLAPDRSMRDMSDEIPIGAGYRRGQVYVSRTCIIVQVSLLLRHIPQLIPMPTLLPAFAHLIVMIIFIC</sequence>
<keyword evidence="4" id="KW-1185">Reference proteome</keyword>
<dbReference type="Proteomes" id="UP001227192">
    <property type="component" value="Unassembled WGS sequence"/>
</dbReference>
<proteinExistence type="predicted"/>
<evidence type="ECO:0000313" key="3">
    <source>
        <dbReference type="EMBL" id="KAJ9481207.1"/>
    </source>
</evidence>